<name>A0ABQ6N788_9STRA</name>
<evidence type="ECO:0000313" key="9">
    <source>
        <dbReference type="Proteomes" id="UP001165060"/>
    </source>
</evidence>
<comment type="cofactor">
    <cofactor evidence="1">
        <name>FAD</name>
        <dbReference type="ChEBI" id="CHEBI:57692"/>
    </cofactor>
</comment>
<dbReference type="Gene3D" id="3.50.50.60">
    <property type="entry name" value="FAD/NAD(P)-binding domain"/>
    <property type="match status" value="1"/>
</dbReference>
<feature type="region of interest" description="Disordered" evidence="6">
    <location>
        <begin position="206"/>
        <end position="228"/>
    </location>
</feature>
<dbReference type="Pfam" id="PF18143">
    <property type="entry name" value="HAD_SAK_2"/>
    <property type="match status" value="1"/>
</dbReference>
<comment type="caution">
    <text evidence="8">The sequence shown here is derived from an EMBL/GenBank/DDBJ whole genome shotgun (WGS) entry which is preliminary data.</text>
</comment>
<evidence type="ECO:0000256" key="5">
    <source>
        <dbReference type="ARBA" id="ARBA00023002"/>
    </source>
</evidence>
<feature type="domain" description="FAD dependent oxidoreductase" evidence="7">
    <location>
        <begin position="226"/>
        <end position="604"/>
    </location>
</feature>
<keyword evidence="3" id="KW-0285">Flavoprotein</keyword>
<keyword evidence="5" id="KW-0560">Oxidoreductase</keyword>
<dbReference type="InterPro" id="IPR045170">
    <property type="entry name" value="MTOX"/>
</dbReference>
<evidence type="ECO:0000256" key="2">
    <source>
        <dbReference type="ARBA" id="ARBA00010989"/>
    </source>
</evidence>
<dbReference type="Proteomes" id="UP001165060">
    <property type="component" value="Unassembled WGS sequence"/>
</dbReference>
<dbReference type="PANTHER" id="PTHR10961:SF10">
    <property type="entry name" value="FAD DEPENDENT OXIDOREDUCTASE DOMAIN-CONTAINING PROTEIN"/>
    <property type="match status" value="1"/>
</dbReference>
<comment type="similarity">
    <text evidence="2">Belongs to the MSOX/MTOX family.</text>
</comment>
<gene>
    <name evidence="8" type="ORF">TeGR_g1728</name>
</gene>
<protein>
    <recommendedName>
        <fullName evidence="7">FAD dependent oxidoreductase domain-containing protein</fullName>
    </recommendedName>
</protein>
<dbReference type="Pfam" id="PF01266">
    <property type="entry name" value="DAO"/>
    <property type="match status" value="1"/>
</dbReference>
<evidence type="ECO:0000313" key="8">
    <source>
        <dbReference type="EMBL" id="GMI41675.1"/>
    </source>
</evidence>
<evidence type="ECO:0000259" key="7">
    <source>
        <dbReference type="Pfam" id="PF01266"/>
    </source>
</evidence>
<dbReference type="SUPFAM" id="SSF51905">
    <property type="entry name" value="FAD/NAD(P)-binding domain"/>
    <property type="match status" value="1"/>
</dbReference>
<organism evidence="8 9">
    <name type="scientific">Tetraparma gracilis</name>
    <dbReference type="NCBI Taxonomy" id="2962635"/>
    <lineage>
        <taxon>Eukaryota</taxon>
        <taxon>Sar</taxon>
        <taxon>Stramenopiles</taxon>
        <taxon>Ochrophyta</taxon>
        <taxon>Bolidophyceae</taxon>
        <taxon>Parmales</taxon>
        <taxon>Triparmaceae</taxon>
        <taxon>Tetraparma</taxon>
    </lineage>
</organism>
<proteinExistence type="inferred from homology"/>
<dbReference type="PANTHER" id="PTHR10961">
    <property type="entry name" value="PEROXISOMAL SARCOSINE OXIDASE"/>
    <property type="match status" value="1"/>
</dbReference>
<accession>A0ABQ6N788</accession>
<keyword evidence="9" id="KW-1185">Reference proteome</keyword>
<feature type="region of interest" description="Disordered" evidence="6">
    <location>
        <begin position="250"/>
        <end position="273"/>
    </location>
</feature>
<evidence type="ECO:0000256" key="4">
    <source>
        <dbReference type="ARBA" id="ARBA00022827"/>
    </source>
</evidence>
<dbReference type="EMBL" id="BRYB01002233">
    <property type="protein sequence ID" value="GMI41675.1"/>
    <property type="molecule type" value="Genomic_DNA"/>
</dbReference>
<sequence>MSAPPSAPPPPCVILLDIDGVLLPHDALLSQVCAACSSPHSPSLRFASAAAEADPYPLCADCAKAGAVPCAEPGRFPRRCLQALEHLVSSLPAARVVLSSTWRCDASAVRHIEREFGEFGGSLSGVSLDCVTDPARHSTRGEELRRWLSPDPVYNPFPASPPLNFVVLDDDDSVAEPCAALAGRVVHVDSQRGLTMKQARAALRILSPPPPPPPPPHPPHPHHPTVVIGSGPIGCSIAASLPPPVLLLSSPSAPTSSGDSTRIARCADAEGSEEWTRRNKRSLQLFGALEQKSKVSFFTKSGSLVAGSPAFLAPIAKALESQACAAERLSPADLKSRFPYLSLPPLHRGLYEPDAGHVDPRLLAEACAKIVTGAGGAVVAGHVTSITAAGEHPLVTYSCEPPSGPPAVLSLTCDRLVVAAGGFTGPLLSSLPPPCPFPPYRLSKRTIAYLPIAAPPPGFPCIKLQLPSPPPAAGNVHDVVESGSVYILPPHRYAPGGPRLLKIGGGPNDWLPGDPRVPGGAWEAELASFMSGPGDPAVLAALASGLREAFPRLELGEAEGRPCFTSCSKSDRVEIREVGPGITAVGICQGKSAGAGPGIGEEVREHLEKLSALKT</sequence>
<reference evidence="8 9" key="1">
    <citation type="journal article" date="2023" name="Commun. Biol.">
        <title>Genome analysis of Parmales, the sister group of diatoms, reveals the evolutionary specialization of diatoms from phago-mixotrophs to photoautotrophs.</title>
        <authorList>
            <person name="Ban H."/>
            <person name="Sato S."/>
            <person name="Yoshikawa S."/>
            <person name="Yamada K."/>
            <person name="Nakamura Y."/>
            <person name="Ichinomiya M."/>
            <person name="Sato N."/>
            <person name="Blanc-Mathieu R."/>
            <person name="Endo H."/>
            <person name="Kuwata A."/>
            <person name="Ogata H."/>
        </authorList>
    </citation>
    <scope>NUCLEOTIDE SEQUENCE [LARGE SCALE GENOMIC DNA]</scope>
</reference>
<feature type="compositionally biased region" description="Pro residues" evidence="6">
    <location>
        <begin position="207"/>
        <end position="218"/>
    </location>
</feature>
<evidence type="ECO:0000256" key="6">
    <source>
        <dbReference type="SAM" id="MobiDB-lite"/>
    </source>
</evidence>
<dbReference type="Gene3D" id="3.30.9.10">
    <property type="entry name" value="D-Amino Acid Oxidase, subunit A, domain 2"/>
    <property type="match status" value="1"/>
</dbReference>
<dbReference type="InterPro" id="IPR006076">
    <property type="entry name" value="FAD-dep_OxRdtase"/>
</dbReference>
<evidence type="ECO:0000256" key="1">
    <source>
        <dbReference type="ARBA" id="ARBA00001974"/>
    </source>
</evidence>
<evidence type="ECO:0000256" key="3">
    <source>
        <dbReference type="ARBA" id="ARBA00022630"/>
    </source>
</evidence>
<keyword evidence="4" id="KW-0274">FAD</keyword>
<dbReference type="InterPro" id="IPR036188">
    <property type="entry name" value="FAD/NAD-bd_sf"/>
</dbReference>